<organism evidence="1">
    <name type="scientific">Thermomicrobium roseum</name>
    <dbReference type="NCBI Taxonomy" id="500"/>
    <lineage>
        <taxon>Bacteria</taxon>
        <taxon>Pseudomonadati</taxon>
        <taxon>Thermomicrobiota</taxon>
        <taxon>Thermomicrobia</taxon>
        <taxon>Thermomicrobiales</taxon>
        <taxon>Thermomicrobiaceae</taxon>
        <taxon>Thermomicrobium</taxon>
    </lineage>
</organism>
<gene>
    <name evidence="1" type="ORF">ENP47_10815</name>
</gene>
<comment type="caution">
    <text evidence="1">The sequence shown here is derived from an EMBL/GenBank/DDBJ whole genome shotgun (WGS) entry which is preliminary data.</text>
</comment>
<dbReference type="EMBL" id="DSJL01000011">
    <property type="protein sequence ID" value="HEF66069.1"/>
    <property type="molecule type" value="Genomic_DNA"/>
</dbReference>
<proteinExistence type="predicted"/>
<dbReference type="AlphaFoldDB" id="A0A7C1JNI0"/>
<accession>A0A7C1JNI0</accession>
<reference evidence="1" key="1">
    <citation type="journal article" date="2020" name="mSystems">
        <title>Genome- and Community-Level Interaction Insights into Carbon Utilization and Element Cycling Functions of Hydrothermarchaeota in Hydrothermal Sediment.</title>
        <authorList>
            <person name="Zhou Z."/>
            <person name="Liu Y."/>
            <person name="Xu W."/>
            <person name="Pan J."/>
            <person name="Luo Z.H."/>
            <person name="Li M."/>
        </authorList>
    </citation>
    <scope>NUCLEOTIDE SEQUENCE [LARGE SCALE GENOMIC DNA]</scope>
    <source>
        <strain evidence="1">SpSt-222</strain>
    </source>
</reference>
<dbReference type="SUPFAM" id="SSF82649">
    <property type="entry name" value="SufE/NifU"/>
    <property type="match status" value="1"/>
</dbReference>
<dbReference type="GO" id="GO:0016874">
    <property type="term" value="F:ligase activity"/>
    <property type="evidence" value="ECO:0007669"/>
    <property type="project" value="UniProtKB-KW"/>
</dbReference>
<name>A0A7C1JNI0_THERO</name>
<keyword evidence="1" id="KW-0436">Ligase</keyword>
<sequence>MHGEYKTPGGKLVQVDLDVVDGHLRNVRVTGDFFLEPPEALDVIAGALEGAPADASEEELAHRIAQALERLAGRVELLGFSPEAVARAARRAIS</sequence>
<dbReference type="Gene3D" id="3.30.390.50">
    <property type="entry name" value="CO dehydrogenase flavoprotein, C-terminal domain"/>
    <property type="match status" value="1"/>
</dbReference>
<evidence type="ECO:0000313" key="1">
    <source>
        <dbReference type="EMBL" id="HEF66069.1"/>
    </source>
</evidence>
<protein>
    <submittedName>
        <fullName evidence="1">Biotin--protein ligase</fullName>
    </submittedName>
</protein>